<dbReference type="Proteomes" id="UP001222932">
    <property type="component" value="Unassembled WGS sequence"/>
</dbReference>
<dbReference type="PANTHER" id="PTHR28262:SF1">
    <property type="entry name" value="DASH COMPLEX SUBUNIT SPC19"/>
    <property type="match status" value="1"/>
</dbReference>
<dbReference type="InterPro" id="IPR013251">
    <property type="entry name" value="DASH_Spc19"/>
</dbReference>
<evidence type="ECO:0000313" key="13">
    <source>
        <dbReference type="EMBL" id="GMK59683.1"/>
    </source>
</evidence>
<dbReference type="EMBL" id="BTCM01000008">
    <property type="protein sequence ID" value="GMK59683.1"/>
    <property type="molecule type" value="Genomic_DNA"/>
</dbReference>
<evidence type="ECO:0000256" key="12">
    <source>
        <dbReference type="ARBA" id="ARBA00032583"/>
    </source>
</evidence>
<accession>A0AAD3TZB8</accession>
<keyword evidence="7" id="KW-0963">Cytoplasm</keyword>
<evidence type="ECO:0000256" key="8">
    <source>
        <dbReference type="ARBA" id="ARBA00022838"/>
    </source>
</evidence>
<evidence type="ECO:0000256" key="1">
    <source>
        <dbReference type="ARBA" id="ARBA00004123"/>
    </source>
</evidence>
<comment type="similarity">
    <text evidence="4">Belongs to the DASH complex SPC19 family.</text>
</comment>
<comment type="caution">
    <text evidence="13">The sequence shown here is derived from an EMBL/GenBank/DDBJ whole genome shotgun (WGS) entry which is preliminary data.</text>
</comment>
<comment type="subcellular location">
    <subcellularLocation>
        <location evidence="3">Chromosome</location>
        <location evidence="3">Centromere</location>
        <location evidence="3">Kinetochore</location>
    </subcellularLocation>
    <subcellularLocation>
        <location evidence="2">Cytoplasm</location>
        <location evidence="2">Cytoskeleton</location>
        <location evidence="2">Spindle</location>
    </subcellularLocation>
    <subcellularLocation>
        <location evidence="1">Nucleus</location>
    </subcellularLocation>
</comment>
<keyword evidence="11" id="KW-0137">Centromere</keyword>
<evidence type="ECO:0000256" key="6">
    <source>
        <dbReference type="ARBA" id="ARBA00022454"/>
    </source>
</evidence>
<keyword evidence="8" id="KW-0995">Kinetochore</keyword>
<proteinExistence type="inferred from homology"/>
<keyword evidence="6" id="KW-0158">Chromosome</keyword>
<dbReference type="PANTHER" id="PTHR28262">
    <property type="entry name" value="DASH COMPLEX SUBUNIT SPC19"/>
    <property type="match status" value="1"/>
</dbReference>
<evidence type="ECO:0000256" key="2">
    <source>
        <dbReference type="ARBA" id="ARBA00004186"/>
    </source>
</evidence>
<evidence type="ECO:0000313" key="14">
    <source>
        <dbReference type="Proteomes" id="UP001222932"/>
    </source>
</evidence>
<gene>
    <name evidence="13" type="ORF">CspeluHIS016_0802890</name>
</gene>
<evidence type="ECO:0000256" key="3">
    <source>
        <dbReference type="ARBA" id="ARBA00004629"/>
    </source>
</evidence>
<keyword evidence="9" id="KW-0206">Cytoskeleton</keyword>
<protein>
    <recommendedName>
        <fullName evidence="5">DASH complex subunit SPC19</fullName>
    </recommendedName>
    <alternativeName>
        <fullName evidence="12">Outer kinetochore protein SPC19</fullName>
    </alternativeName>
</protein>
<dbReference type="GO" id="GO:0005876">
    <property type="term" value="C:spindle microtubule"/>
    <property type="evidence" value="ECO:0007669"/>
    <property type="project" value="InterPro"/>
</dbReference>
<evidence type="ECO:0000256" key="7">
    <source>
        <dbReference type="ARBA" id="ARBA00022490"/>
    </source>
</evidence>
<name>A0AAD3TZB8_9TREE</name>
<evidence type="ECO:0000256" key="10">
    <source>
        <dbReference type="ARBA" id="ARBA00023242"/>
    </source>
</evidence>
<reference evidence="13" key="1">
    <citation type="journal article" date="2023" name="BMC Genomics">
        <title>Chromosome-level genome assemblies of Cutaneotrichosporon spp. (Trichosporonales, Basidiomycota) reveal imbalanced evolution between nucleotide sequences and chromosome synteny.</title>
        <authorList>
            <person name="Kobayashi Y."/>
            <person name="Kayamori A."/>
            <person name="Aoki K."/>
            <person name="Shiwa Y."/>
            <person name="Matsutani M."/>
            <person name="Fujita N."/>
            <person name="Sugita T."/>
            <person name="Iwasaki W."/>
            <person name="Tanaka N."/>
            <person name="Takashima M."/>
        </authorList>
    </citation>
    <scope>NUCLEOTIDE SEQUENCE</scope>
    <source>
        <strain evidence="13">HIS016</strain>
    </source>
</reference>
<dbReference type="GO" id="GO:0008608">
    <property type="term" value="P:attachment of spindle microtubules to kinetochore"/>
    <property type="evidence" value="ECO:0007669"/>
    <property type="project" value="InterPro"/>
</dbReference>
<organism evidence="13 14">
    <name type="scientific">Cutaneotrichosporon spelunceum</name>
    <dbReference type="NCBI Taxonomy" id="1672016"/>
    <lineage>
        <taxon>Eukaryota</taxon>
        <taxon>Fungi</taxon>
        <taxon>Dikarya</taxon>
        <taxon>Basidiomycota</taxon>
        <taxon>Agaricomycotina</taxon>
        <taxon>Tremellomycetes</taxon>
        <taxon>Trichosporonales</taxon>
        <taxon>Trichosporonaceae</taxon>
        <taxon>Cutaneotrichosporon</taxon>
    </lineage>
</organism>
<dbReference type="GO" id="GO:0042729">
    <property type="term" value="C:DASH complex"/>
    <property type="evidence" value="ECO:0007669"/>
    <property type="project" value="InterPro"/>
</dbReference>
<sequence>MSSRHSYLAGPRASRMRESIVVDVVSPLDACVSAAEACVETLTSATVKLGPGVQDMGRLKKVLRAQHHYLVLPANEVQQRRIEYAATIEKQLEPLLARSSQLLEAEAAHIRRLEGRLAEIQGSSRTVEPKSVPRGECALDSIDMRDKSLSIAQRRKIGTLKNRRQKLLEEQKRLMGEMNGA</sequence>
<keyword evidence="14" id="KW-1185">Reference proteome</keyword>
<evidence type="ECO:0000256" key="5">
    <source>
        <dbReference type="ARBA" id="ARBA00016329"/>
    </source>
</evidence>
<keyword evidence="10" id="KW-0539">Nucleus</keyword>
<evidence type="ECO:0000256" key="4">
    <source>
        <dbReference type="ARBA" id="ARBA00008952"/>
    </source>
</evidence>
<evidence type="ECO:0000256" key="11">
    <source>
        <dbReference type="ARBA" id="ARBA00023328"/>
    </source>
</evidence>
<reference evidence="13" key="2">
    <citation type="submission" date="2023-06" db="EMBL/GenBank/DDBJ databases">
        <authorList>
            <person name="Kobayashi Y."/>
            <person name="Kayamori A."/>
            <person name="Aoki K."/>
            <person name="Shiwa Y."/>
            <person name="Fujita N."/>
            <person name="Sugita T."/>
            <person name="Iwasaki W."/>
            <person name="Tanaka N."/>
            <person name="Takashima M."/>
        </authorList>
    </citation>
    <scope>NUCLEOTIDE SEQUENCE</scope>
    <source>
        <strain evidence="13">HIS016</strain>
    </source>
</reference>
<dbReference type="Pfam" id="PF08287">
    <property type="entry name" value="DASH_Spc19"/>
    <property type="match status" value="1"/>
</dbReference>
<evidence type="ECO:0000256" key="9">
    <source>
        <dbReference type="ARBA" id="ARBA00023212"/>
    </source>
</evidence>
<dbReference type="AlphaFoldDB" id="A0AAD3TZB8"/>